<evidence type="ECO:0000256" key="4">
    <source>
        <dbReference type="ARBA" id="ARBA00023273"/>
    </source>
</evidence>
<keyword evidence="3" id="KW-0969">Cilium</keyword>
<proteinExistence type="inferred from homology"/>
<dbReference type="Gene3D" id="1.20.890.10">
    <property type="entry name" value="cAMP-dependent protein kinase regulatory subunit, dimerization-anchoring domain"/>
    <property type="match status" value="1"/>
</dbReference>
<gene>
    <name evidence="6" type="ORF">APICC_08427</name>
</gene>
<evidence type="ECO:0000256" key="2">
    <source>
        <dbReference type="ARBA" id="ARBA00022846"/>
    </source>
</evidence>
<evidence type="ECO:0000313" key="6">
    <source>
        <dbReference type="EMBL" id="PBC31103.1"/>
    </source>
</evidence>
<dbReference type="Proteomes" id="UP000242457">
    <property type="component" value="Unassembled WGS sequence"/>
</dbReference>
<comment type="similarity">
    <text evidence="5">Belongs to the ropporin family.</text>
</comment>
<evidence type="ECO:0000256" key="3">
    <source>
        <dbReference type="ARBA" id="ARBA00023069"/>
    </source>
</evidence>
<protein>
    <submittedName>
        <fullName evidence="6">Ropporin-1 protein</fullName>
    </submittedName>
</protein>
<reference evidence="6 7" key="1">
    <citation type="submission" date="2014-07" db="EMBL/GenBank/DDBJ databases">
        <title>Genomic and transcriptomic analysis on Apis cerana provide comprehensive insights into honey bee biology.</title>
        <authorList>
            <person name="Diao Q."/>
            <person name="Sun L."/>
            <person name="Zheng H."/>
            <person name="Zheng H."/>
            <person name="Xu S."/>
            <person name="Wang S."/>
            <person name="Zeng Z."/>
            <person name="Hu F."/>
            <person name="Su S."/>
            <person name="Wu J."/>
        </authorList>
    </citation>
    <scope>NUCLEOTIDE SEQUENCE [LARGE SCALE GENOMIC DNA]</scope>
    <source>
        <tissue evidence="6">Pupae without intestine</tissue>
    </source>
</reference>
<dbReference type="AlphaFoldDB" id="A0A2A3EH33"/>
<evidence type="ECO:0000313" key="7">
    <source>
        <dbReference type="Proteomes" id="UP000242457"/>
    </source>
</evidence>
<dbReference type="OrthoDB" id="10067602at2759"/>
<accession>A0A2A3EH33</accession>
<evidence type="ECO:0000256" key="5">
    <source>
        <dbReference type="ARBA" id="ARBA00035651"/>
    </source>
</evidence>
<keyword evidence="7" id="KW-1185">Reference proteome</keyword>
<dbReference type="PANTHER" id="PTHR14952:SF9">
    <property type="entry name" value="EF-HAND DOMAIN-CONTAINING PROTEIN"/>
    <property type="match status" value="1"/>
</dbReference>
<organism evidence="6 7">
    <name type="scientific">Apis cerana cerana</name>
    <name type="common">Oriental honeybee</name>
    <dbReference type="NCBI Taxonomy" id="94128"/>
    <lineage>
        <taxon>Eukaryota</taxon>
        <taxon>Metazoa</taxon>
        <taxon>Ecdysozoa</taxon>
        <taxon>Arthropoda</taxon>
        <taxon>Hexapoda</taxon>
        <taxon>Insecta</taxon>
        <taxon>Pterygota</taxon>
        <taxon>Neoptera</taxon>
        <taxon>Endopterygota</taxon>
        <taxon>Hymenoptera</taxon>
        <taxon>Apocrita</taxon>
        <taxon>Aculeata</taxon>
        <taxon>Apoidea</taxon>
        <taxon>Anthophila</taxon>
        <taxon>Apidae</taxon>
        <taxon>Apis</taxon>
    </lineage>
</organism>
<keyword evidence="4" id="KW-0966">Cell projection</keyword>
<dbReference type="SUPFAM" id="SSF47391">
    <property type="entry name" value="Dimerization-anchoring domain of cAMP-dependent PK regulatory subunit"/>
    <property type="match status" value="1"/>
</dbReference>
<dbReference type="GO" id="GO:0031514">
    <property type="term" value="C:motile cilium"/>
    <property type="evidence" value="ECO:0007669"/>
    <property type="project" value="UniProtKB-SubCell"/>
</dbReference>
<dbReference type="CDD" id="cd23019">
    <property type="entry name" value="DD_ROP"/>
    <property type="match status" value="1"/>
</dbReference>
<dbReference type="EMBL" id="KZ288249">
    <property type="protein sequence ID" value="PBC31103.1"/>
    <property type="molecule type" value="Genomic_DNA"/>
</dbReference>
<comment type="subcellular location">
    <subcellularLocation>
        <location evidence="1">Cell projection</location>
        <location evidence="1">Cilium</location>
        <location evidence="1">Flagellum</location>
    </subcellularLocation>
</comment>
<dbReference type="PANTHER" id="PTHR14952">
    <property type="entry name" value="ROPPORIN-1-LIKE PROTEIN"/>
    <property type="match status" value="1"/>
</dbReference>
<evidence type="ECO:0000256" key="1">
    <source>
        <dbReference type="ARBA" id="ARBA00004230"/>
    </source>
</evidence>
<dbReference type="InterPro" id="IPR047844">
    <property type="entry name" value="ROP_DD"/>
</dbReference>
<keyword evidence="2" id="KW-0282">Flagellum</keyword>
<sequence length="219" mass="25034">MTAEKEDIYCAEQIKIPSSFPYILKQYAKAAIRTQPYDLLQWTCAYFRALANSEIPPVKERLEYPPFSHPTGITPGFLKTLLNVFNFAENVCLKAMLDKWRGLALPDKTLFQLMLVGKLLDKKECNFYKFLAIACGFLGKNLLETMIYVCELLTEEPEGGSAMIPLPMFIHLYQYLAELDCSGRYSYIEEKLEPFLPCVCSDFKTPELSLEPSVEVLKP</sequence>
<name>A0A2A3EH33_APICC</name>